<reference evidence="1" key="1">
    <citation type="submission" date="2019-03" db="EMBL/GenBank/DDBJ databases">
        <authorList>
            <person name="Mank J."/>
            <person name="Almeida P."/>
        </authorList>
    </citation>
    <scope>NUCLEOTIDE SEQUENCE</scope>
    <source>
        <strain evidence="1">78183</strain>
    </source>
</reference>
<dbReference type="AlphaFoldDB" id="A0A6N2KUF3"/>
<organism evidence="1">
    <name type="scientific">Salix viminalis</name>
    <name type="common">Common osier</name>
    <name type="synonym">Basket willow</name>
    <dbReference type="NCBI Taxonomy" id="40686"/>
    <lineage>
        <taxon>Eukaryota</taxon>
        <taxon>Viridiplantae</taxon>
        <taxon>Streptophyta</taxon>
        <taxon>Embryophyta</taxon>
        <taxon>Tracheophyta</taxon>
        <taxon>Spermatophyta</taxon>
        <taxon>Magnoliopsida</taxon>
        <taxon>eudicotyledons</taxon>
        <taxon>Gunneridae</taxon>
        <taxon>Pentapetalae</taxon>
        <taxon>rosids</taxon>
        <taxon>fabids</taxon>
        <taxon>Malpighiales</taxon>
        <taxon>Salicaceae</taxon>
        <taxon>Saliceae</taxon>
        <taxon>Salix</taxon>
    </lineage>
</organism>
<protein>
    <submittedName>
        <fullName evidence="1">Uncharacterized protein</fullName>
    </submittedName>
</protein>
<dbReference type="EMBL" id="CAADRP010000746">
    <property type="protein sequence ID" value="VFU31614.1"/>
    <property type="molecule type" value="Genomic_DNA"/>
</dbReference>
<accession>A0A6N2KUF3</accession>
<gene>
    <name evidence="1" type="ORF">SVIM_LOCUS134353</name>
</gene>
<proteinExistence type="predicted"/>
<sequence>MRVATQGLGVEKEKAYKMRERTNKIRGATLGIPRRSTIQVLLLLKKSSDGIQCIIAWMIAPISTTMKVISKHPLTCNNKGRLLGVDF</sequence>
<name>A0A6N2KUF3_SALVM</name>
<evidence type="ECO:0000313" key="1">
    <source>
        <dbReference type="EMBL" id="VFU31614.1"/>
    </source>
</evidence>